<evidence type="ECO:0000256" key="11">
    <source>
        <dbReference type="ARBA" id="ARBA00022989"/>
    </source>
</evidence>
<dbReference type="GO" id="GO:0046983">
    <property type="term" value="F:protein dimerization activity"/>
    <property type="evidence" value="ECO:0007669"/>
    <property type="project" value="InterPro"/>
</dbReference>
<dbReference type="PROSITE" id="PS50109">
    <property type="entry name" value="HIS_KIN"/>
    <property type="match status" value="1"/>
</dbReference>
<keyword evidence="5" id="KW-0597">Phosphoprotein</keyword>
<evidence type="ECO:0000259" key="15">
    <source>
        <dbReference type="PROSITE" id="PS50109"/>
    </source>
</evidence>
<dbReference type="InterPro" id="IPR036890">
    <property type="entry name" value="HATPase_C_sf"/>
</dbReference>
<reference evidence="16" key="3">
    <citation type="submission" date="2016-10" db="EMBL/GenBank/DDBJ databases">
        <authorList>
            <person name="de Groot N.N."/>
        </authorList>
    </citation>
    <scope>NUCLEOTIDE SEQUENCE [LARGE SCALE GENOMIC DNA]</scope>
    <source>
        <strain evidence="16">CCBAU85039</strain>
    </source>
</reference>
<evidence type="ECO:0000313" key="17">
    <source>
        <dbReference type="EMBL" id="SEP17246.1"/>
    </source>
</evidence>
<keyword evidence="7 14" id="KW-0812">Transmembrane</keyword>
<evidence type="ECO:0000313" key="18">
    <source>
        <dbReference type="Proteomes" id="UP000183063"/>
    </source>
</evidence>
<evidence type="ECO:0000256" key="5">
    <source>
        <dbReference type="ARBA" id="ARBA00022553"/>
    </source>
</evidence>
<dbReference type="GO" id="GO:0000155">
    <property type="term" value="F:phosphorelay sensor kinase activity"/>
    <property type="evidence" value="ECO:0007669"/>
    <property type="project" value="InterPro"/>
</dbReference>
<keyword evidence="13 14" id="KW-0472">Membrane</keyword>
<dbReference type="InterPro" id="IPR017171">
    <property type="entry name" value="Sig_transdc_His_kinase_MctS"/>
</dbReference>
<dbReference type="EMBL" id="FOCV01000045">
    <property type="protein sequence ID" value="SEP17246.1"/>
    <property type="molecule type" value="Genomic_DNA"/>
</dbReference>
<protein>
    <recommendedName>
        <fullName evidence="3">histidine kinase</fullName>
        <ecNumber evidence="3">2.7.13.3</ecNumber>
    </recommendedName>
</protein>
<keyword evidence="10" id="KW-0067">ATP-binding</keyword>
<evidence type="ECO:0000256" key="10">
    <source>
        <dbReference type="ARBA" id="ARBA00022840"/>
    </source>
</evidence>
<dbReference type="InterPro" id="IPR003594">
    <property type="entry name" value="HATPase_dom"/>
</dbReference>
<dbReference type="Pfam" id="PF02518">
    <property type="entry name" value="HATPase_c"/>
    <property type="match status" value="1"/>
</dbReference>
<keyword evidence="11 14" id="KW-1133">Transmembrane helix</keyword>
<evidence type="ECO:0000256" key="9">
    <source>
        <dbReference type="ARBA" id="ARBA00022777"/>
    </source>
</evidence>
<feature type="transmembrane region" description="Helical" evidence="14">
    <location>
        <begin position="7"/>
        <end position="28"/>
    </location>
</feature>
<keyword evidence="4" id="KW-1003">Cell membrane</keyword>
<keyword evidence="19" id="KW-1185">Reference proteome</keyword>
<dbReference type="Gene3D" id="1.20.5.1930">
    <property type="match status" value="1"/>
</dbReference>
<dbReference type="InterPro" id="IPR050482">
    <property type="entry name" value="Sensor_HK_TwoCompSys"/>
</dbReference>
<name>A0A1H8VPA4_9HYPH</name>
<dbReference type="Pfam" id="PF07730">
    <property type="entry name" value="HisKA_3"/>
    <property type="match status" value="1"/>
</dbReference>
<keyword evidence="9 16" id="KW-0418">Kinase</keyword>
<dbReference type="EC" id="2.7.13.3" evidence="3"/>
<dbReference type="SMART" id="SM00387">
    <property type="entry name" value="HATPase_c"/>
    <property type="match status" value="1"/>
</dbReference>
<dbReference type="GO" id="GO:0005524">
    <property type="term" value="F:ATP binding"/>
    <property type="evidence" value="ECO:0007669"/>
    <property type="project" value="UniProtKB-KW"/>
</dbReference>
<gene>
    <name evidence="16" type="primary">degS_3</name>
    <name evidence="16" type="ORF">RTCCBAU85039_6084</name>
    <name evidence="17" type="ORF">SAMN05216228_104526</name>
</gene>
<dbReference type="SUPFAM" id="SSF55874">
    <property type="entry name" value="ATPase domain of HSP90 chaperone/DNA topoisomerase II/histidine kinase"/>
    <property type="match status" value="1"/>
</dbReference>
<keyword evidence="6 16" id="KW-0808">Transferase</keyword>
<evidence type="ECO:0000256" key="4">
    <source>
        <dbReference type="ARBA" id="ARBA00022475"/>
    </source>
</evidence>
<dbReference type="Gene3D" id="3.30.565.10">
    <property type="entry name" value="Histidine kinase-like ATPase, C-terminal domain"/>
    <property type="match status" value="1"/>
</dbReference>
<feature type="domain" description="Histidine kinase" evidence="15">
    <location>
        <begin position="257"/>
        <end position="448"/>
    </location>
</feature>
<dbReference type="STRING" id="501024.RTCCBAU85039_6084"/>
<dbReference type="Proteomes" id="UP000198939">
    <property type="component" value="Unassembled WGS sequence"/>
</dbReference>
<keyword evidence="12" id="KW-0902">Two-component regulatory system</keyword>
<evidence type="ECO:0000256" key="13">
    <source>
        <dbReference type="ARBA" id="ARBA00023136"/>
    </source>
</evidence>
<dbReference type="Gene3D" id="3.30.450.20">
    <property type="entry name" value="PAS domain"/>
    <property type="match status" value="1"/>
</dbReference>
<evidence type="ECO:0000256" key="6">
    <source>
        <dbReference type="ARBA" id="ARBA00022679"/>
    </source>
</evidence>
<dbReference type="Pfam" id="PF17200">
    <property type="entry name" value="sCache_2"/>
    <property type="match status" value="1"/>
</dbReference>
<organism evidence="16 18">
    <name type="scientific">Rhizobium tibeticum</name>
    <dbReference type="NCBI Taxonomy" id="501024"/>
    <lineage>
        <taxon>Bacteria</taxon>
        <taxon>Pseudomonadati</taxon>
        <taxon>Pseudomonadota</taxon>
        <taxon>Alphaproteobacteria</taxon>
        <taxon>Hyphomicrobiales</taxon>
        <taxon>Rhizobiaceae</taxon>
        <taxon>Rhizobium/Agrobacterium group</taxon>
        <taxon>Rhizobium</taxon>
    </lineage>
</organism>
<comment type="subcellular location">
    <subcellularLocation>
        <location evidence="2">Cell membrane</location>
        <topology evidence="2">Multi-pass membrane protein</topology>
    </subcellularLocation>
</comment>
<reference evidence="18" key="2">
    <citation type="submission" date="2016-10" db="EMBL/GenBank/DDBJ databases">
        <authorList>
            <person name="Wibberg D."/>
        </authorList>
    </citation>
    <scope>NUCLEOTIDE SEQUENCE [LARGE SCALE GENOMIC DNA]</scope>
</reference>
<dbReference type="InterPro" id="IPR011712">
    <property type="entry name" value="Sig_transdc_His_kin_sub3_dim/P"/>
</dbReference>
<dbReference type="CDD" id="cd16917">
    <property type="entry name" value="HATPase_UhpB-NarQ-NarX-like"/>
    <property type="match status" value="1"/>
</dbReference>
<sequence length="459" mass="50665">MTFRQKLLVLAIVPLIVVTVCVTLFLTWQSTRLAQSNIDAFQENMLKSKEAEIANLTSVALSAIQSIYDQASPTDELAKSRVAQILASLDYGKDGYFFVYDYDGNNVVHPRQLFRHGKNWLELVDSDGDRVISELIRTARDGGGLHQYKWQKPSTGATADKISYVLALPKWNWILGTGVYLDDVYAQTKAANVAMQERTRESFAIVALVAVPAVLVVFSTCLYVTFDERKMADGLLKKLTQRVIDTQETERSRLARELHDGISQELLGVRFAMELAGRRTTDATADLKSAIDESVKALSNTIREIRSISHDLRPRALDDMGLTAAIKNLAEKFAARTGVELSLDMQQFIDDLVPPARTAIFRVAQEALNNVERHSKATRLQIKLWTAKGRARMEISDNGRGLGSRPSGQAEGLGLQNMRERVAHFGGLMIIDSGDDGTNLLVMLPKSAGGDPSLIGKAA</sequence>
<feature type="transmembrane region" description="Helical" evidence="14">
    <location>
        <begin position="203"/>
        <end position="226"/>
    </location>
</feature>
<reference evidence="17 19" key="1">
    <citation type="submission" date="2016-10" db="EMBL/GenBank/DDBJ databases">
        <authorList>
            <person name="Varghese N."/>
            <person name="Submissions S."/>
        </authorList>
    </citation>
    <scope>NUCLEOTIDE SEQUENCE [LARGE SCALE GENOMIC DNA]</scope>
    <source>
        <strain evidence="17 19">CGMCC 1.7071</strain>
    </source>
</reference>
<evidence type="ECO:0000256" key="2">
    <source>
        <dbReference type="ARBA" id="ARBA00004651"/>
    </source>
</evidence>
<evidence type="ECO:0000256" key="8">
    <source>
        <dbReference type="ARBA" id="ARBA00022741"/>
    </source>
</evidence>
<accession>A0A1H8VPA4</accession>
<dbReference type="OrthoDB" id="9778496at2"/>
<evidence type="ECO:0000256" key="1">
    <source>
        <dbReference type="ARBA" id="ARBA00000085"/>
    </source>
</evidence>
<dbReference type="InterPro" id="IPR005467">
    <property type="entry name" value="His_kinase_dom"/>
</dbReference>
<keyword evidence="8" id="KW-0547">Nucleotide-binding</keyword>
<dbReference type="Proteomes" id="UP000183063">
    <property type="component" value="Unassembled WGS sequence"/>
</dbReference>
<evidence type="ECO:0000313" key="19">
    <source>
        <dbReference type="Proteomes" id="UP000198939"/>
    </source>
</evidence>
<proteinExistence type="predicted"/>
<dbReference type="EMBL" id="FNXB01000055">
    <property type="protein sequence ID" value="SEI19142.1"/>
    <property type="molecule type" value="Genomic_DNA"/>
</dbReference>
<evidence type="ECO:0000256" key="7">
    <source>
        <dbReference type="ARBA" id="ARBA00022692"/>
    </source>
</evidence>
<dbReference type="RefSeq" id="WP_072381295.1">
    <property type="nucleotide sequence ID" value="NZ_FNXB01000055.1"/>
</dbReference>
<dbReference type="AlphaFoldDB" id="A0A1H8VPA4"/>
<dbReference type="PANTHER" id="PTHR24421">
    <property type="entry name" value="NITRATE/NITRITE SENSOR PROTEIN NARX-RELATED"/>
    <property type="match status" value="1"/>
</dbReference>
<evidence type="ECO:0000313" key="16">
    <source>
        <dbReference type="EMBL" id="SEI19142.1"/>
    </source>
</evidence>
<evidence type="ECO:0000256" key="14">
    <source>
        <dbReference type="SAM" id="Phobius"/>
    </source>
</evidence>
<evidence type="ECO:0000256" key="12">
    <source>
        <dbReference type="ARBA" id="ARBA00023012"/>
    </source>
</evidence>
<dbReference type="SMART" id="SM01049">
    <property type="entry name" value="Cache_2"/>
    <property type="match status" value="1"/>
</dbReference>
<dbReference type="PIRSF" id="PIRSF037314">
    <property type="entry name" value="STHK_MctS"/>
    <property type="match status" value="1"/>
</dbReference>
<comment type="catalytic activity">
    <reaction evidence="1">
        <text>ATP + protein L-histidine = ADP + protein N-phospho-L-histidine.</text>
        <dbReference type="EC" id="2.7.13.3"/>
    </reaction>
</comment>
<dbReference type="GO" id="GO:0005886">
    <property type="term" value="C:plasma membrane"/>
    <property type="evidence" value="ECO:0007669"/>
    <property type="project" value="UniProtKB-SubCell"/>
</dbReference>
<dbReference type="PANTHER" id="PTHR24421:SF10">
    <property type="entry name" value="NITRATE_NITRITE SENSOR PROTEIN NARQ"/>
    <property type="match status" value="1"/>
</dbReference>
<dbReference type="InterPro" id="IPR033480">
    <property type="entry name" value="sCache_2"/>
</dbReference>
<evidence type="ECO:0000256" key="3">
    <source>
        <dbReference type="ARBA" id="ARBA00012438"/>
    </source>
</evidence>